<dbReference type="EMBL" id="CCBN010000018">
    <property type="protein sequence ID" value="CDO57064.1"/>
    <property type="molecule type" value="Genomic_DNA"/>
</dbReference>
<reference evidence="1" key="1">
    <citation type="submission" date="2014-03" db="EMBL/GenBank/DDBJ databases">
        <authorList>
            <person name="Casaregola S."/>
        </authorList>
    </citation>
    <scope>NUCLEOTIDE SEQUENCE [LARGE SCALE GENOMIC DNA]</scope>
    <source>
        <strain evidence="1">CLIB 918</strain>
    </source>
</reference>
<dbReference type="PANTHER" id="PTHR28037:SF1">
    <property type="entry name" value="ALCOHOL O-ACETYLTRANSFERASE 1-RELATED"/>
    <property type="match status" value="1"/>
</dbReference>
<dbReference type="InterPro" id="IPR023213">
    <property type="entry name" value="CAT-like_dom_sf"/>
</dbReference>
<proteinExistence type="predicted"/>
<dbReference type="Proteomes" id="UP000242525">
    <property type="component" value="Unassembled WGS sequence"/>
</dbReference>
<keyword evidence="2" id="KW-1185">Reference proteome</keyword>
<evidence type="ECO:0008006" key="3">
    <source>
        <dbReference type="Google" id="ProtNLM"/>
    </source>
</evidence>
<dbReference type="InterPro" id="IPR052058">
    <property type="entry name" value="Alcohol_O-acetyltransferase"/>
</dbReference>
<dbReference type="AlphaFoldDB" id="A0A0J9XHK8"/>
<dbReference type="OrthoDB" id="2150604at2759"/>
<dbReference type="STRING" id="1173061.A0A0J9XHK8"/>
<dbReference type="InterPro" id="IPR010828">
    <property type="entry name" value="Atf2/Sli1-like"/>
</dbReference>
<dbReference type="PANTHER" id="PTHR28037">
    <property type="entry name" value="ALCOHOL O-ACETYLTRANSFERASE 1-RELATED"/>
    <property type="match status" value="1"/>
</dbReference>
<gene>
    <name evidence="1" type="ORF">BN980_GECA18s01814g</name>
</gene>
<evidence type="ECO:0000313" key="2">
    <source>
        <dbReference type="Proteomes" id="UP000242525"/>
    </source>
</evidence>
<protein>
    <recommendedName>
        <fullName evidence="3">Alcohol acetyltransferase</fullName>
    </recommendedName>
</protein>
<dbReference type="GO" id="GO:0008080">
    <property type="term" value="F:N-acetyltransferase activity"/>
    <property type="evidence" value="ECO:0007669"/>
    <property type="project" value="TreeGrafter"/>
</dbReference>
<sequence>MATTESYIKPPTLFETIYNIGRSAIGSNVPNVLRRFSSNSKINNPTSRPLGRIESYTCASHDLSIYHGALISAEFTSPHETGLRLTDPHVLYPALEMVIKKHSSLACCIHGQDTDSPKLVMVETIDLEKQTNILQLPNSEVSRVKLYEQYVSNKFEDVETVCPWRVIISPIETENLKSHDSRKLSDASERTLFDDGITKWEVAFYFHHSISDGVGGRVFITSLFEALNEILSNNASNNSYYGAGLINNDKGISSISSIVTIPKGSLSLPPSLESLLKMPLSLGFLCKNAAAEFGFINPTKTCWTGPPLPDAHLPAPHHTNTRLKRAKISAEQMQKLHQACRLQDTSITCLITTILLSAVSKSIPLGHRKTEAGECGGLDKLGRPYQKLSFALARNLRPLADPAMGVTADSIGDYACSHDMTVHRRMLENGDDWLWETARSIKGKLKTEISRGDQDLNPGLLRYAHSIRQYFLQKTGRARLHTFELSSIVADKPSTRNNESWSISNLGFVQSASSEGGPFSLSTISFKGEGLTLGFSWGEGNLPEDMIESIVKILLESVDRLCR</sequence>
<evidence type="ECO:0000313" key="1">
    <source>
        <dbReference type="EMBL" id="CDO57064.1"/>
    </source>
</evidence>
<name>A0A0J9XHK8_GEOCN</name>
<accession>A0A0J9XHK8</accession>
<comment type="caution">
    <text evidence="1">The sequence shown here is derived from an EMBL/GenBank/DDBJ whole genome shotgun (WGS) entry which is preliminary data.</text>
</comment>
<organism evidence="1 2">
    <name type="scientific">Geotrichum candidum</name>
    <name type="common">Oospora lactis</name>
    <name type="synonym">Dipodascus geotrichum</name>
    <dbReference type="NCBI Taxonomy" id="1173061"/>
    <lineage>
        <taxon>Eukaryota</taxon>
        <taxon>Fungi</taxon>
        <taxon>Dikarya</taxon>
        <taxon>Ascomycota</taxon>
        <taxon>Saccharomycotina</taxon>
        <taxon>Dipodascomycetes</taxon>
        <taxon>Dipodascales</taxon>
        <taxon>Dipodascaceae</taxon>
        <taxon>Geotrichum</taxon>
    </lineage>
</organism>
<dbReference type="SUPFAM" id="SSF52777">
    <property type="entry name" value="CoA-dependent acyltransferases"/>
    <property type="match status" value="1"/>
</dbReference>
<dbReference type="Pfam" id="PF07247">
    <property type="entry name" value="AATase"/>
    <property type="match status" value="1"/>
</dbReference>
<dbReference type="Gene3D" id="3.30.559.10">
    <property type="entry name" value="Chloramphenicol acetyltransferase-like domain"/>
    <property type="match status" value="1"/>
</dbReference>